<gene>
    <name evidence="1" type="ORF">SKL01_21570</name>
</gene>
<reference evidence="1 2" key="1">
    <citation type="submission" date="2019-07" db="EMBL/GenBank/DDBJ databases">
        <title>Whole genome shotgun sequence of Staphylococcus kloosii NBRC 109624.</title>
        <authorList>
            <person name="Hosoyama A."/>
            <person name="Uohara A."/>
            <person name="Ohji S."/>
            <person name="Ichikawa N."/>
        </authorList>
    </citation>
    <scope>NUCLEOTIDE SEQUENCE [LARGE SCALE GENOMIC DNA]</scope>
    <source>
        <strain evidence="1 2">NBRC 109624</strain>
    </source>
</reference>
<accession>A0ABQ0XRD1</accession>
<protein>
    <submittedName>
        <fullName evidence="1">Uncharacterized protein</fullName>
    </submittedName>
</protein>
<evidence type="ECO:0000313" key="2">
    <source>
        <dbReference type="Proteomes" id="UP000321040"/>
    </source>
</evidence>
<name>A0ABQ0XRD1_9STAP</name>
<evidence type="ECO:0000313" key="1">
    <source>
        <dbReference type="EMBL" id="GEP82979.1"/>
    </source>
</evidence>
<comment type="caution">
    <text evidence="1">The sequence shown here is derived from an EMBL/GenBank/DDBJ whole genome shotgun (WGS) entry which is preliminary data.</text>
</comment>
<keyword evidence="2" id="KW-1185">Reference proteome</keyword>
<dbReference type="EMBL" id="BKAQ01000020">
    <property type="protein sequence ID" value="GEP82979.1"/>
    <property type="molecule type" value="Genomic_DNA"/>
</dbReference>
<organism evidence="1 2">
    <name type="scientific">Staphylococcus kloosii</name>
    <dbReference type="NCBI Taxonomy" id="29384"/>
    <lineage>
        <taxon>Bacteria</taxon>
        <taxon>Bacillati</taxon>
        <taxon>Bacillota</taxon>
        <taxon>Bacilli</taxon>
        <taxon>Bacillales</taxon>
        <taxon>Staphylococcaceae</taxon>
        <taxon>Staphylococcus</taxon>
    </lineage>
</organism>
<dbReference type="Proteomes" id="UP000321040">
    <property type="component" value="Unassembled WGS sequence"/>
</dbReference>
<sequence length="62" mass="6889">MALSKNTPIKSMIKFQFMLLKEKLSTNFPVNAGTIKPVILPNDEIITATIINSVGQLIFLNK</sequence>
<proteinExistence type="predicted"/>